<evidence type="ECO:0000256" key="2">
    <source>
        <dbReference type="PROSITE-ProRule" id="PRU00103"/>
    </source>
</evidence>
<feature type="repeat" description="HEAT" evidence="2">
    <location>
        <begin position="18"/>
        <end position="56"/>
    </location>
</feature>
<dbReference type="Proteomes" id="UP000711488">
    <property type="component" value="Unassembled WGS sequence"/>
</dbReference>
<dbReference type="InterPro" id="IPR000357">
    <property type="entry name" value="HEAT"/>
</dbReference>
<dbReference type="Gene3D" id="1.25.10.10">
    <property type="entry name" value="Leucine-rich Repeat Variant"/>
    <property type="match status" value="2"/>
</dbReference>
<dbReference type="Pfam" id="PF02985">
    <property type="entry name" value="HEAT"/>
    <property type="match status" value="2"/>
</dbReference>
<feature type="compositionally biased region" description="Basic and acidic residues" evidence="3">
    <location>
        <begin position="181"/>
        <end position="200"/>
    </location>
</feature>
<dbReference type="GO" id="GO:0019888">
    <property type="term" value="F:protein phosphatase regulator activity"/>
    <property type="evidence" value="ECO:0007669"/>
    <property type="project" value="TreeGrafter"/>
</dbReference>
<keyword evidence="1" id="KW-0677">Repeat</keyword>
<dbReference type="PANTHER" id="PTHR10648">
    <property type="entry name" value="SERINE/THREONINE-PROTEIN PHOSPHATASE PP2A 65 KDA REGULATORY SUBUNIT"/>
    <property type="match status" value="1"/>
</dbReference>
<sequence>MMCRMVSLLKKKYSVRYLLPCFLQLCSDSLSSIRRIAASNMGVFAEVAGTALTEQSLLPVFVSLCRDAAWEARRACTDSFHQMATVCLPATRRISLAPVFLDLLSDQSRWVRAAALQALGMFISTFGDADAISKRNAALGISHFQSDDDASSYVASDSSDEEELKDLLDEKDGAELSADETEPRDQSETETRHHKENHIDDCSTTNILSIPVLKRRSCEPLGFLSDSCRPPSSPLPAVNLLDQPFVTPSSLYLPPKELEEPSFNSFNYWRVPLPEVELPILHEEDSTSDLQNSSIIVNNASIDASEDESITSQHTIQEGLLENFLQMTEPSRTATDDKDICRYCAYAMPAVALTLGQENWHILRDTYYNLSQHYQWRVRRTLAFSMHEMAAILGGEHAAADIIPIYQDFTSSEPECVRIGILENLSAFVRVLPPAQRKHLLPNLCTFLTLNDRKLKVEFSFQLAQLLQYFSPADVDEYIKGICFKLLAEQLKYNKHEVFELVSIILYFKSLTCDSFKLCYLY</sequence>
<dbReference type="InterPro" id="IPR016024">
    <property type="entry name" value="ARM-type_fold"/>
</dbReference>
<protein>
    <submittedName>
        <fullName evidence="4">Uncharacterized protein</fullName>
    </submittedName>
</protein>
<evidence type="ECO:0000256" key="1">
    <source>
        <dbReference type="ARBA" id="ARBA00022737"/>
    </source>
</evidence>
<dbReference type="InterPro" id="IPR021133">
    <property type="entry name" value="HEAT_type_2"/>
</dbReference>
<proteinExistence type="predicted"/>
<comment type="caution">
    <text evidence="4">The sequence shown here is derived from an EMBL/GenBank/DDBJ whole genome shotgun (WGS) entry which is preliminary data.</text>
</comment>
<accession>A0A6A0H1R7</accession>
<reference evidence="4" key="2">
    <citation type="journal article" date="2018" name="Environ. Sci. Technol.">
        <title>The Toxicogenome of Hyalella azteca: A Model for Sediment Ecotoxicology and Evolutionary Toxicology.</title>
        <authorList>
            <person name="Poynton H.C."/>
            <person name="Hasenbein S."/>
            <person name="Benoit J.B."/>
            <person name="Sepulveda M.S."/>
            <person name="Poelchau M.F."/>
            <person name="Hughes D.S.T."/>
            <person name="Murali S.C."/>
            <person name="Chen S."/>
            <person name="Glastad K.M."/>
            <person name="Goodisman M.A.D."/>
            <person name="Werren J.H."/>
            <person name="Vineis J.H."/>
            <person name="Bowen J.L."/>
            <person name="Friedrich M."/>
            <person name="Jones J."/>
            <person name="Robertson H.M."/>
            <person name="Feyereisen R."/>
            <person name="Mechler-Hickson A."/>
            <person name="Mathers N."/>
            <person name="Lee C.E."/>
            <person name="Colbourne J.K."/>
            <person name="Biales A."/>
            <person name="Johnston J.S."/>
            <person name="Wellborn G.A."/>
            <person name="Rosendale A.J."/>
            <person name="Cridge A.G."/>
            <person name="Munoz-Torres M.C."/>
            <person name="Bain P.A."/>
            <person name="Manny A.R."/>
            <person name="Major K.M."/>
            <person name="Lambert F.N."/>
            <person name="Vulpe C.D."/>
            <person name="Tuck P."/>
            <person name="Blalock B.J."/>
            <person name="Lin Y.Y."/>
            <person name="Smith M.E."/>
            <person name="Ochoa-Acuna H."/>
            <person name="Chen M.M."/>
            <person name="Childers C.P."/>
            <person name="Qu J."/>
            <person name="Dugan S."/>
            <person name="Lee S.L."/>
            <person name="Chao H."/>
            <person name="Dinh H."/>
            <person name="Han Y."/>
            <person name="Doddapaneni H."/>
            <person name="Worley K.C."/>
            <person name="Muzny D.M."/>
            <person name="Gibbs R.A."/>
            <person name="Richards S."/>
        </authorList>
    </citation>
    <scope>NUCLEOTIDE SEQUENCE</scope>
    <source>
        <strain evidence="4">HAZT.00-mixed</strain>
        <tissue evidence="4">Whole organism</tissue>
    </source>
</reference>
<dbReference type="PROSITE" id="PS50077">
    <property type="entry name" value="HEAT_REPEAT"/>
    <property type="match status" value="2"/>
</dbReference>
<reference evidence="4" key="3">
    <citation type="submission" date="2019-06" db="EMBL/GenBank/DDBJ databases">
        <authorList>
            <person name="Poynton C."/>
            <person name="Hasenbein S."/>
            <person name="Benoit J.B."/>
            <person name="Sepulveda M.S."/>
            <person name="Poelchau M.F."/>
            <person name="Murali S.C."/>
            <person name="Chen S."/>
            <person name="Glastad K.M."/>
            <person name="Werren J.H."/>
            <person name="Vineis J.H."/>
            <person name="Bowen J.L."/>
            <person name="Friedrich M."/>
            <person name="Jones J."/>
            <person name="Robertson H.M."/>
            <person name="Feyereisen R."/>
            <person name="Mechler-Hickson A."/>
            <person name="Mathers N."/>
            <person name="Lee C.E."/>
            <person name="Colbourne J.K."/>
            <person name="Biales A."/>
            <person name="Johnston J.S."/>
            <person name="Wellborn G.A."/>
            <person name="Rosendale A.J."/>
            <person name="Cridge A.G."/>
            <person name="Munoz-Torres M.C."/>
            <person name="Bain P.A."/>
            <person name="Manny A.R."/>
            <person name="Major K.M."/>
            <person name="Lambert F.N."/>
            <person name="Vulpe C.D."/>
            <person name="Tuck P."/>
            <person name="Blalock B.J."/>
            <person name="Lin Y.-Y."/>
            <person name="Smith M.E."/>
            <person name="Ochoa-Acuna H."/>
            <person name="Chen M.-J.M."/>
            <person name="Childers C.P."/>
            <person name="Qu J."/>
            <person name="Dugan S."/>
            <person name="Lee S.L."/>
            <person name="Chao H."/>
            <person name="Dinh H."/>
            <person name="Han Y."/>
            <person name="Doddapaneni H."/>
            <person name="Worley K.C."/>
            <person name="Muzny D.M."/>
            <person name="Gibbs R.A."/>
            <person name="Richards S."/>
        </authorList>
    </citation>
    <scope>NUCLEOTIDE SEQUENCE</scope>
    <source>
        <strain evidence="4">HAZT.00-mixed</strain>
        <tissue evidence="4">Whole organism</tissue>
    </source>
</reference>
<dbReference type="OrthoDB" id="340346at2759"/>
<dbReference type="EMBL" id="JQDR03010289">
    <property type="protein sequence ID" value="KAA0194477.1"/>
    <property type="molecule type" value="Genomic_DNA"/>
</dbReference>
<evidence type="ECO:0000313" key="4">
    <source>
        <dbReference type="EMBL" id="KAA0194477.1"/>
    </source>
</evidence>
<dbReference type="PANTHER" id="PTHR10648:SF1">
    <property type="entry name" value="SERINE_THREONINE-PROTEIN PHOSPHATASE 4 REGULATORY SUBUNIT 1"/>
    <property type="match status" value="1"/>
</dbReference>
<feature type="region of interest" description="Disordered" evidence="3">
    <location>
        <begin position="149"/>
        <end position="200"/>
    </location>
</feature>
<reference evidence="4" key="1">
    <citation type="submission" date="2014-08" db="EMBL/GenBank/DDBJ databases">
        <authorList>
            <person name="Murali S."/>
            <person name="Richards S."/>
            <person name="Bandaranaike D."/>
            <person name="Bellair M."/>
            <person name="Blankenburg K."/>
            <person name="Chao H."/>
            <person name="Dinh H."/>
            <person name="Doddapaneni H."/>
            <person name="Dugan-Rocha S."/>
            <person name="Elkadiri S."/>
            <person name="Gnanaolivu R."/>
            <person name="Hughes D."/>
            <person name="Lee S."/>
            <person name="Li M."/>
            <person name="Ming W."/>
            <person name="Munidasa M."/>
            <person name="Muniz J."/>
            <person name="Nguyen L."/>
            <person name="Osuji N."/>
            <person name="Pu L.-L."/>
            <person name="Puazo M."/>
            <person name="Skinner E."/>
            <person name="Qu C."/>
            <person name="Quiroz J."/>
            <person name="Raj R."/>
            <person name="Weissenberger G."/>
            <person name="Xin Y."/>
            <person name="Zou X."/>
            <person name="Han Y."/>
            <person name="Worley K."/>
            <person name="Muzny D."/>
            <person name="Gibbs R."/>
        </authorList>
    </citation>
    <scope>NUCLEOTIDE SEQUENCE</scope>
    <source>
        <strain evidence="4">HAZT.00-mixed</strain>
        <tissue evidence="4">Whole organism</tissue>
    </source>
</reference>
<dbReference type="GO" id="GO:0005737">
    <property type="term" value="C:cytoplasm"/>
    <property type="evidence" value="ECO:0007669"/>
    <property type="project" value="TreeGrafter"/>
</dbReference>
<name>A0A6A0H1R7_HYAAZ</name>
<dbReference type="AlphaFoldDB" id="A0A6A0H1R7"/>
<dbReference type="InterPro" id="IPR011989">
    <property type="entry name" value="ARM-like"/>
</dbReference>
<feature type="repeat" description="HEAT" evidence="2">
    <location>
        <begin position="96"/>
        <end position="134"/>
    </location>
</feature>
<feature type="compositionally biased region" description="Basic and acidic residues" evidence="3">
    <location>
        <begin position="165"/>
        <end position="174"/>
    </location>
</feature>
<dbReference type="SUPFAM" id="SSF48371">
    <property type="entry name" value="ARM repeat"/>
    <property type="match status" value="1"/>
</dbReference>
<dbReference type="InterPro" id="IPR051023">
    <property type="entry name" value="PP2A_Regulatory_Subunit_A"/>
</dbReference>
<gene>
    <name evidence="4" type="ORF">HAZT_HAZT005590</name>
</gene>
<organism evidence="4">
    <name type="scientific">Hyalella azteca</name>
    <name type="common">Amphipod</name>
    <dbReference type="NCBI Taxonomy" id="294128"/>
    <lineage>
        <taxon>Eukaryota</taxon>
        <taxon>Metazoa</taxon>
        <taxon>Ecdysozoa</taxon>
        <taxon>Arthropoda</taxon>
        <taxon>Crustacea</taxon>
        <taxon>Multicrustacea</taxon>
        <taxon>Malacostraca</taxon>
        <taxon>Eumalacostraca</taxon>
        <taxon>Peracarida</taxon>
        <taxon>Amphipoda</taxon>
        <taxon>Senticaudata</taxon>
        <taxon>Talitrida</taxon>
        <taxon>Talitroidea</taxon>
        <taxon>Hyalellidae</taxon>
        <taxon>Hyalella</taxon>
    </lineage>
</organism>
<evidence type="ECO:0000256" key="3">
    <source>
        <dbReference type="SAM" id="MobiDB-lite"/>
    </source>
</evidence>